<protein>
    <submittedName>
        <fullName evidence="1">Ester cyclase</fullName>
    </submittedName>
</protein>
<keyword evidence="2" id="KW-1185">Reference proteome</keyword>
<dbReference type="InterPro" id="IPR032710">
    <property type="entry name" value="NTF2-like_dom_sf"/>
</dbReference>
<sequence>MSPEHNLEIVRSVYDGFVNKGDTTVCDRHYRTDVVDHQGLPGAPDGIDGVKYTIAGLRAAFPDLHVSIDASSAHGDYVVIHCTWRGTFLGTLLGVAPTGAPVEFRGVVVWRLEAGRMAERWAIGVDNGMMEALGLGFFGKRRRQRS</sequence>
<reference evidence="1 2" key="1">
    <citation type="submission" date="2024-06" db="EMBL/GenBank/DDBJ databases">
        <title>The Natural Products Discovery Center: Release of the First 8490 Sequenced Strains for Exploring Actinobacteria Biosynthetic Diversity.</title>
        <authorList>
            <person name="Kalkreuter E."/>
            <person name="Kautsar S.A."/>
            <person name="Yang D."/>
            <person name="Bader C.D."/>
            <person name="Teijaro C.N."/>
            <person name="Fluegel L."/>
            <person name="Davis C.M."/>
            <person name="Simpson J.R."/>
            <person name="Lauterbach L."/>
            <person name="Steele A.D."/>
            <person name="Gui C."/>
            <person name="Meng S."/>
            <person name="Li G."/>
            <person name="Viehrig K."/>
            <person name="Ye F."/>
            <person name="Su P."/>
            <person name="Kiefer A.F."/>
            <person name="Nichols A."/>
            <person name="Cepeda A.J."/>
            <person name="Yan W."/>
            <person name="Fan B."/>
            <person name="Jiang Y."/>
            <person name="Adhikari A."/>
            <person name="Zheng C.-J."/>
            <person name="Schuster L."/>
            <person name="Cowan T.M."/>
            <person name="Smanski M.J."/>
            <person name="Chevrette M.G."/>
            <person name="De Carvalho L.P.S."/>
            <person name="Shen B."/>
        </authorList>
    </citation>
    <scope>NUCLEOTIDE SEQUENCE [LARGE SCALE GENOMIC DNA]</scope>
    <source>
        <strain evidence="1 2">NPDC050403</strain>
    </source>
</reference>
<dbReference type="Gene3D" id="3.10.450.50">
    <property type="match status" value="1"/>
</dbReference>
<dbReference type="Pfam" id="PF07366">
    <property type="entry name" value="SnoaL"/>
    <property type="match status" value="1"/>
</dbReference>
<accession>A0ABV3FS30</accession>
<proteinExistence type="predicted"/>
<name>A0ABV3FS30_9NOCA</name>
<dbReference type="InterPro" id="IPR009959">
    <property type="entry name" value="Cyclase_SnoaL-like"/>
</dbReference>
<dbReference type="PANTHER" id="PTHR38436">
    <property type="entry name" value="POLYKETIDE CYCLASE SNOAL-LIKE DOMAIN"/>
    <property type="match status" value="1"/>
</dbReference>
<evidence type="ECO:0000313" key="2">
    <source>
        <dbReference type="Proteomes" id="UP001551695"/>
    </source>
</evidence>
<gene>
    <name evidence="1" type="ORF">AB0I48_11775</name>
</gene>
<organism evidence="1 2">
    <name type="scientific">Nocardia aurea</name>
    <dbReference type="NCBI Taxonomy" id="2144174"/>
    <lineage>
        <taxon>Bacteria</taxon>
        <taxon>Bacillati</taxon>
        <taxon>Actinomycetota</taxon>
        <taxon>Actinomycetes</taxon>
        <taxon>Mycobacteriales</taxon>
        <taxon>Nocardiaceae</taxon>
        <taxon>Nocardia</taxon>
    </lineage>
</organism>
<dbReference type="SUPFAM" id="SSF54427">
    <property type="entry name" value="NTF2-like"/>
    <property type="match status" value="1"/>
</dbReference>
<comment type="caution">
    <text evidence="1">The sequence shown here is derived from an EMBL/GenBank/DDBJ whole genome shotgun (WGS) entry which is preliminary data.</text>
</comment>
<dbReference type="PANTHER" id="PTHR38436:SF1">
    <property type="entry name" value="ESTER CYCLASE"/>
    <property type="match status" value="1"/>
</dbReference>
<dbReference type="Proteomes" id="UP001551695">
    <property type="component" value="Unassembled WGS sequence"/>
</dbReference>
<dbReference type="RefSeq" id="WP_357782708.1">
    <property type="nucleotide sequence ID" value="NZ_JBFAKC010000004.1"/>
</dbReference>
<evidence type="ECO:0000313" key="1">
    <source>
        <dbReference type="EMBL" id="MEV0708236.1"/>
    </source>
</evidence>
<dbReference type="EMBL" id="JBFAKC010000004">
    <property type="protein sequence ID" value="MEV0708236.1"/>
    <property type="molecule type" value="Genomic_DNA"/>
</dbReference>